<dbReference type="EMBL" id="JAMPKM010000005">
    <property type="protein sequence ID" value="MEP0817583.1"/>
    <property type="molecule type" value="Genomic_DNA"/>
</dbReference>
<dbReference type="RefSeq" id="WP_190435792.1">
    <property type="nucleotide sequence ID" value="NZ_JAMPKM010000005.1"/>
</dbReference>
<sequence length="182" mass="20445">MNAQTAATPASNPRVERFFKLIDRIAELRGRNVPTIVNLTTLRSLPAGTFGRAWADFLDQHGLSPLTTGSRRKQLHDGIHILTGYGSDSIGEAEVQAFLLGTKFSTTNLLIGLGLLRLLYQQLPQNQTPKFSQMPWERLKQAYQRGQRSRLEPDTWQPEQLWQLPLAQVQALFGLEAQPSPN</sequence>
<keyword evidence="2" id="KW-1185">Reference proteome</keyword>
<proteinExistence type="predicted"/>
<dbReference type="Pfam" id="PF05019">
    <property type="entry name" value="Coq4"/>
    <property type="match status" value="1"/>
</dbReference>
<reference evidence="1 2" key="1">
    <citation type="submission" date="2022-04" db="EMBL/GenBank/DDBJ databases">
        <title>Positive selection, recombination, and allopatry shape intraspecific diversity of widespread and dominant cyanobacteria.</title>
        <authorList>
            <person name="Wei J."/>
            <person name="Shu W."/>
            <person name="Hu C."/>
        </authorList>
    </citation>
    <scope>NUCLEOTIDE SEQUENCE [LARGE SCALE GENOMIC DNA]</scope>
    <source>
        <strain evidence="1 2">GB2-A4</strain>
    </source>
</reference>
<gene>
    <name evidence="1" type="ORF">NC998_10790</name>
</gene>
<organism evidence="1 2">
    <name type="scientific">Trichocoleus desertorum GB2-A4</name>
    <dbReference type="NCBI Taxonomy" id="2933944"/>
    <lineage>
        <taxon>Bacteria</taxon>
        <taxon>Bacillati</taxon>
        <taxon>Cyanobacteriota</taxon>
        <taxon>Cyanophyceae</taxon>
        <taxon>Leptolyngbyales</taxon>
        <taxon>Trichocoleusaceae</taxon>
        <taxon>Trichocoleus</taxon>
    </lineage>
</organism>
<protein>
    <submittedName>
        <fullName evidence="1">Ubiquinone biosynthesis protein COQ4</fullName>
    </submittedName>
</protein>
<accession>A0ABV0J8K3</accession>
<dbReference type="Proteomes" id="UP001464891">
    <property type="component" value="Unassembled WGS sequence"/>
</dbReference>
<name>A0ABV0J8K3_9CYAN</name>
<dbReference type="InterPro" id="IPR007715">
    <property type="entry name" value="Coq4"/>
</dbReference>
<evidence type="ECO:0000313" key="1">
    <source>
        <dbReference type="EMBL" id="MEP0817583.1"/>
    </source>
</evidence>
<comment type="caution">
    <text evidence="1">The sequence shown here is derived from an EMBL/GenBank/DDBJ whole genome shotgun (WGS) entry which is preliminary data.</text>
</comment>
<keyword evidence="1" id="KW-0830">Ubiquinone</keyword>
<evidence type="ECO:0000313" key="2">
    <source>
        <dbReference type="Proteomes" id="UP001464891"/>
    </source>
</evidence>